<evidence type="ECO:0000313" key="2">
    <source>
        <dbReference type="EMBL" id="KAF0900847.1"/>
    </source>
</evidence>
<feature type="region of interest" description="Disordered" evidence="1">
    <location>
        <begin position="1"/>
        <end position="24"/>
    </location>
</feature>
<accession>A0A6G1CLB8</accession>
<feature type="compositionally biased region" description="Low complexity" evidence="1">
    <location>
        <begin position="1"/>
        <end position="13"/>
    </location>
</feature>
<protein>
    <submittedName>
        <fullName evidence="2">Uncharacterized protein</fullName>
    </submittedName>
</protein>
<organism evidence="2 3">
    <name type="scientific">Oryza meyeriana var. granulata</name>
    <dbReference type="NCBI Taxonomy" id="110450"/>
    <lineage>
        <taxon>Eukaryota</taxon>
        <taxon>Viridiplantae</taxon>
        <taxon>Streptophyta</taxon>
        <taxon>Embryophyta</taxon>
        <taxon>Tracheophyta</taxon>
        <taxon>Spermatophyta</taxon>
        <taxon>Magnoliopsida</taxon>
        <taxon>Liliopsida</taxon>
        <taxon>Poales</taxon>
        <taxon>Poaceae</taxon>
        <taxon>BOP clade</taxon>
        <taxon>Oryzoideae</taxon>
        <taxon>Oryzeae</taxon>
        <taxon>Oryzinae</taxon>
        <taxon>Oryza</taxon>
        <taxon>Oryza meyeriana</taxon>
    </lineage>
</organism>
<reference evidence="2 3" key="1">
    <citation type="submission" date="2019-11" db="EMBL/GenBank/DDBJ databases">
        <title>Whole genome sequence of Oryza granulata.</title>
        <authorList>
            <person name="Li W."/>
        </authorList>
    </citation>
    <scope>NUCLEOTIDE SEQUENCE [LARGE SCALE GENOMIC DNA]</scope>
    <source>
        <strain evidence="3">cv. Menghai</strain>
        <tissue evidence="2">Leaf</tissue>
    </source>
</reference>
<evidence type="ECO:0000256" key="1">
    <source>
        <dbReference type="SAM" id="MobiDB-lite"/>
    </source>
</evidence>
<comment type="caution">
    <text evidence="2">The sequence shown here is derived from an EMBL/GenBank/DDBJ whole genome shotgun (WGS) entry which is preliminary data.</text>
</comment>
<dbReference type="EMBL" id="SPHZ02000009">
    <property type="protein sequence ID" value="KAF0900847.1"/>
    <property type="molecule type" value="Genomic_DNA"/>
</dbReference>
<sequence length="83" mass="9805">MSQFQAQPNQLQQLGMPQQPSMQQRLQTSIFHQLKNTKTVKNLKDQYFAELNDLHNKISLKLQHVDNMPPPQKPTDQYEKMKN</sequence>
<dbReference type="AlphaFoldDB" id="A0A6G1CLB8"/>
<keyword evidence="3" id="KW-1185">Reference proteome</keyword>
<dbReference type="Proteomes" id="UP000479710">
    <property type="component" value="Unassembled WGS sequence"/>
</dbReference>
<name>A0A6G1CLB8_9ORYZ</name>
<feature type="region of interest" description="Disordered" evidence="1">
    <location>
        <begin position="63"/>
        <end position="83"/>
    </location>
</feature>
<evidence type="ECO:0000313" key="3">
    <source>
        <dbReference type="Proteomes" id="UP000479710"/>
    </source>
</evidence>
<feature type="compositionally biased region" description="Polar residues" evidence="1">
    <location>
        <begin position="15"/>
        <end position="24"/>
    </location>
</feature>
<dbReference type="OrthoDB" id="692789at2759"/>
<proteinExistence type="predicted"/>
<gene>
    <name evidence="2" type="ORF">E2562_035482</name>
</gene>